<organism evidence="1 2">
    <name type="scientific">Sphaeroforma arctica JP610</name>
    <dbReference type="NCBI Taxonomy" id="667725"/>
    <lineage>
        <taxon>Eukaryota</taxon>
        <taxon>Ichthyosporea</taxon>
        <taxon>Ichthyophonida</taxon>
        <taxon>Sphaeroforma</taxon>
    </lineage>
</organism>
<reference evidence="1 2" key="1">
    <citation type="submission" date="2011-02" db="EMBL/GenBank/DDBJ databases">
        <title>The Genome Sequence of Sphaeroforma arctica JP610.</title>
        <authorList>
            <consortium name="The Broad Institute Genome Sequencing Platform"/>
            <person name="Russ C."/>
            <person name="Cuomo C."/>
            <person name="Young S.K."/>
            <person name="Zeng Q."/>
            <person name="Gargeya S."/>
            <person name="Alvarado L."/>
            <person name="Berlin A."/>
            <person name="Chapman S.B."/>
            <person name="Chen Z."/>
            <person name="Freedman E."/>
            <person name="Gellesch M."/>
            <person name="Goldberg J."/>
            <person name="Griggs A."/>
            <person name="Gujja S."/>
            <person name="Heilman E."/>
            <person name="Heiman D."/>
            <person name="Howarth C."/>
            <person name="Mehta T."/>
            <person name="Neiman D."/>
            <person name="Pearson M."/>
            <person name="Roberts A."/>
            <person name="Saif S."/>
            <person name="Shea T."/>
            <person name="Shenoy N."/>
            <person name="Sisk P."/>
            <person name="Stolte C."/>
            <person name="Sykes S."/>
            <person name="White J."/>
            <person name="Yandava C."/>
            <person name="Burger G."/>
            <person name="Gray M.W."/>
            <person name="Holland P.W.H."/>
            <person name="King N."/>
            <person name="Lang F.B.F."/>
            <person name="Roger A.J."/>
            <person name="Ruiz-Trillo I."/>
            <person name="Haas B."/>
            <person name="Nusbaum C."/>
            <person name="Birren B."/>
        </authorList>
    </citation>
    <scope>NUCLEOTIDE SEQUENCE [LARGE SCALE GENOMIC DNA]</scope>
    <source>
        <strain evidence="1 2">JP610</strain>
    </source>
</reference>
<keyword evidence="2" id="KW-1185">Reference proteome</keyword>
<dbReference type="RefSeq" id="XP_014157610.1">
    <property type="nucleotide sequence ID" value="XM_014302135.1"/>
</dbReference>
<evidence type="ECO:0000313" key="1">
    <source>
        <dbReference type="EMBL" id="KNC83708.1"/>
    </source>
</evidence>
<proteinExistence type="predicted"/>
<dbReference type="Proteomes" id="UP000054560">
    <property type="component" value="Unassembled WGS sequence"/>
</dbReference>
<name>A0A0L0G670_9EUKA</name>
<dbReference type="EMBL" id="KQ241815">
    <property type="protein sequence ID" value="KNC83708.1"/>
    <property type="molecule type" value="Genomic_DNA"/>
</dbReference>
<dbReference type="GeneID" id="25904571"/>
<sequence>MCDQQKILSNVQGAPGERGERGVSFISAVVSDDGRLFLYDSESSDYLVVALGADLETGLHGTLSPEFVPMFGEFLPRTAALQKYDAKLLGKVGKRYHNSMRWLVVGAERVKSRSCPYRLWVQRCNLATKRTHSKRFSLLNAL</sequence>
<accession>A0A0L0G670</accession>
<dbReference type="AlphaFoldDB" id="A0A0L0G670"/>
<gene>
    <name evidence="1" type="ORF">SARC_04067</name>
</gene>
<evidence type="ECO:0000313" key="2">
    <source>
        <dbReference type="Proteomes" id="UP000054560"/>
    </source>
</evidence>
<protein>
    <submittedName>
        <fullName evidence="1">Uncharacterized protein</fullName>
    </submittedName>
</protein>